<dbReference type="Pfam" id="PF20684">
    <property type="entry name" value="Fung_rhodopsin"/>
    <property type="match status" value="1"/>
</dbReference>
<dbReference type="SMART" id="SM00747">
    <property type="entry name" value="CFEM"/>
    <property type="match status" value="1"/>
</dbReference>
<reference evidence="19" key="1">
    <citation type="submission" date="2012-04" db="EMBL/GenBank/DDBJ databases">
        <title>The Genome Sequence of Fusarium oxysporum melonis.</title>
        <authorList>
            <consortium name="The Broad Institute Genome Sequencing Platform"/>
            <person name="Ma L.-J."/>
            <person name="Gale L.R."/>
            <person name="Schwartz D.C."/>
            <person name="Zhou S."/>
            <person name="Corby-Kistler H."/>
            <person name="Young S.K."/>
            <person name="Zeng Q."/>
            <person name="Gargeya S."/>
            <person name="Fitzgerald M."/>
            <person name="Haas B."/>
            <person name="Abouelleil A."/>
            <person name="Alvarado L."/>
            <person name="Arachchi H.M."/>
            <person name="Berlin A."/>
            <person name="Brown A."/>
            <person name="Chapman S.B."/>
            <person name="Chen Z."/>
            <person name="Dunbar C."/>
            <person name="Freedman E."/>
            <person name="Gearin G."/>
            <person name="Goldberg J."/>
            <person name="Griggs A."/>
            <person name="Gujja S."/>
            <person name="Heiman D."/>
            <person name="Howarth C."/>
            <person name="Larson L."/>
            <person name="Lui A."/>
            <person name="MacDonald P.J.P."/>
            <person name="Montmayeur A."/>
            <person name="Murphy C."/>
            <person name="Neiman D."/>
            <person name="Pearson M."/>
            <person name="Priest M."/>
            <person name="Roberts A."/>
            <person name="Saif S."/>
            <person name="Shea T."/>
            <person name="Shenoy N."/>
            <person name="Sisk P."/>
            <person name="Stolte C."/>
            <person name="Sykes S."/>
            <person name="Wortman J."/>
            <person name="Nusbaum C."/>
            <person name="Birren B."/>
        </authorList>
    </citation>
    <scope>NUCLEOTIDE SEQUENCE</scope>
    <source>
        <strain evidence="19">26406</strain>
    </source>
</reference>
<keyword evidence="10 16" id="KW-0472">Membrane</keyword>
<dbReference type="Pfam" id="PF05730">
    <property type="entry name" value="CFEM"/>
    <property type="match status" value="1"/>
</dbReference>
<comment type="subcellular location">
    <subcellularLocation>
        <location evidence="2">Membrane</location>
        <topology evidence="2">Lipid-anchor</topology>
        <topology evidence="2">GPI-anchor</topology>
    </subcellularLocation>
    <subcellularLocation>
        <location evidence="1">Membrane</location>
        <topology evidence="1">Multi-pass membrane protein</topology>
    </subcellularLocation>
    <subcellularLocation>
        <location evidence="3">Secreted</location>
    </subcellularLocation>
</comment>
<keyword evidence="12" id="KW-0449">Lipoprotein</keyword>
<dbReference type="AlphaFoldDB" id="W9ZX82"/>
<feature type="signal peptide" evidence="17">
    <location>
        <begin position="1"/>
        <end position="19"/>
    </location>
</feature>
<keyword evidence="6" id="KW-0336">GPI-anchor</keyword>
<evidence type="ECO:0000256" key="6">
    <source>
        <dbReference type="ARBA" id="ARBA00022622"/>
    </source>
</evidence>
<feature type="transmembrane region" description="Helical" evidence="16">
    <location>
        <begin position="174"/>
        <end position="197"/>
    </location>
</feature>
<feature type="transmembrane region" description="Helical" evidence="16">
    <location>
        <begin position="251"/>
        <end position="270"/>
    </location>
</feature>
<feature type="chain" id="PRO_5004933907" description="CFEM domain-containing protein" evidence="17">
    <location>
        <begin position="20"/>
        <end position="449"/>
    </location>
</feature>
<evidence type="ECO:0000256" key="11">
    <source>
        <dbReference type="ARBA" id="ARBA00023157"/>
    </source>
</evidence>
<dbReference type="GO" id="GO:0005576">
    <property type="term" value="C:extracellular region"/>
    <property type="evidence" value="ECO:0007669"/>
    <property type="project" value="UniProtKB-SubCell"/>
</dbReference>
<protein>
    <recommendedName>
        <fullName evidence="18">CFEM domain-containing protein</fullName>
    </recommendedName>
</protein>
<organism evidence="19">
    <name type="scientific">Fusarium oxysporum f. sp. melonis 26406</name>
    <dbReference type="NCBI Taxonomy" id="1089452"/>
    <lineage>
        <taxon>Eukaryota</taxon>
        <taxon>Fungi</taxon>
        <taxon>Dikarya</taxon>
        <taxon>Ascomycota</taxon>
        <taxon>Pezizomycotina</taxon>
        <taxon>Sordariomycetes</taxon>
        <taxon>Hypocreomycetidae</taxon>
        <taxon>Hypocreales</taxon>
        <taxon>Nectriaceae</taxon>
        <taxon>Fusarium</taxon>
        <taxon>Fusarium oxysporum species complex</taxon>
    </lineage>
</organism>
<comment type="caution">
    <text evidence="14">Lacks conserved residue(s) required for the propagation of feature annotation.</text>
</comment>
<dbReference type="InterPro" id="IPR052337">
    <property type="entry name" value="SAT4-like"/>
</dbReference>
<keyword evidence="6" id="KW-0325">Glycoprotein</keyword>
<evidence type="ECO:0000256" key="10">
    <source>
        <dbReference type="ARBA" id="ARBA00023136"/>
    </source>
</evidence>
<feature type="disulfide bond" evidence="14">
    <location>
        <begin position="44"/>
        <end position="51"/>
    </location>
</feature>
<comment type="similarity">
    <text evidence="13">Belongs to the SAT4 family.</text>
</comment>
<dbReference type="HOGENOM" id="CLU_028200_6_3_1"/>
<dbReference type="InterPro" id="IPR049326">
    <property type="entry name" value="Rhodopsin_dom_fungi"/>
</dbReference>
<keyword evidence="8 17" id="KW-0732">Signal</keyword>
<dbReference type="GO" id="GO:0098552">
    <property type="term" value="C:side of membrane"/>
    <property type="evidence" value="ECO:0007669"/>
    <property type="project" value="UniProtKB-KW"/>
</dbReference>
<feature type="transmembrane region" description="Helical" evidence="16">
    <location>
        <begin position="290"/>
        <end position="310"/>
    </location>
</feature>
<evidence type="ECO:0000256" key="14">
    <source>
        <dbReference type="PROSITE-ProRule" id="PRU01356"/>
    </source>
</evidence>
<keyword evidence="5" id="KW-0964">Secreted</keyword>
<dbReference type="VEuPathDB" id="FungiDB:FOMG_17673"/>
<evidence type="ECO:0000256" key="17">
    <source>
        <dbReference type="SAM" id="SignalP"/>
    </source>
</evidence>
<evidence type="ECO:0000256" key="15">
    <source>
        <dbReference type="SAM" id="MobiDB-lite"/>
    </source>
</evidence>
<evidence type="ECO:0000256" key="4">
    <source>
        <dbReference type="ARBA" id="ARBA00010031"/>
    </source>
</evidence>
<evidence type="ECO:0000313" key="19">
    <source>
        <dbReference type="EMBL" id="EXK25681.1"/>
    </source>
</evidence>
<evidence type="ECO:0000256" key="16">
    <source>
        <dbReference type="SAM" id="Phobius"/>
    </source>
</evidence>
<evidence type="ECO:0000256" key="9">
    <source>
        <dbReference type="ARBA" id="ARBA00022989"/>
    </source>
</evidence>
<dbReference type="OrthoDB" id="2496787at2759"/>
<feature type="disulfide bond" evidence="14">
    <location>
        <begin position="34"/>
        <end position="65"/>
    </location>
</feature>
<feature type="disulfide bond" evidence="14">
    <location>
        <begin position="53"/>
        <end position="86"/>
    </location>
</feature>
<evidence type="ECO:0000256" key="13">
    <source>
        <dbReference type="ARBA" id="ARBA00038359"/>
    </source>
</evidence>
<reference evidence="19" key="2">
    <citation type="submission" date="2012-05" db="EMBL/GenBank/DDBJ databases">
        <title>Annotation of the Genome Sequence of Fusarium oxysporum f. sp. melonis 26406.</title>
        <authorList>
            <consortium name="The Broad Institute Genomics Platform"/>
            <person name="Ma L.-J."/>
            <person name="Corby-Kistler H."/>
            <person name="Broz K."/>
            <person name="Gale L.R."/>
            <person name="Jonkers W."/>
            <person name="O'Donnell K."/>
            <person name="Ploetz R."/>
            <person name="Steinberg C."/>
            <person name="Schwartz D.C."/>
            <person name="VanEtten H."/>
            <person name="Zhou S."/>
            <person name="Young S.K."/>
            <person name="Zeng Q."/>
            <person name="Gargeya S."/>
            <person name="Fitzgerald M."/>
            <person name="Abouelleil A."/>
            <person name="Alvarado L."/>
            <person name="Chapman S.B."/>
            <person name="Gainer-Dewar J."/>
            <person name="Goldberg J."/>
            <person name="Griggs A."/>
            <person name="Gujja S."/>
            <person name="Hansen M."/>
            <person name="Howarth C."/>
            <person name="Imamovic A."/>
            <person name="Ireland A."/>
            <person name="Larimer J."/>
            <person name="McCowan C."/>
            <person name="Murphy C."/>
            <person name="Pearson M."/>
            <person name="Poon T.W."/>
            <person name="Priest M."/>
            <person name="Roberts A."/>
            <person name="Saif S."/>
            <person name="Shea T."/>
            <person name="Sykes S."/>
            <person name="Wortman J."/>
            <person name="Nusbaum C."/>
            <person name="Birren B."/>
        </authorList>
    </citation>
    <scope>NUCLEOTIDE SEQUENCE</scope>
    <source>
        <strain evidence="19">26406</strain>
    </source>
</reference>
<dbReference type="InterPro" id="IPR008427">
    <property type="entry name" value="Extracellular_membr_CFEM_dom"/>
</dbReference>
<feature type="transmembrane region" description="Helical" evidence="16">
    <location>
        <begin position="209"/>
        <end position="230"/>
    </location>
</feature>
<dbReference type="PANTHER" id="PTHR33048">
    <property type="entry name" value="PTH11-LIKE INTEGRAL MEMBRANE PROTEIN (AFU_ORTHOLOGUE AFUA_5G11245)"/>
    <property type="match status" value="1"/>
</dbReference>
<evidence type="ECO:0000256" key="2">
    <source>
        <dbReference type="ARBA" id="ARBA00004589"/>
    </source>
</evidence>
<evidence type="ECO:0000256" key="5">
    <source>
        <dbReference type="ARBA" id="ARBA00022525"/>
    </source>
</evidence>
<feature type="transmembrane region" description="Helical" evidence="16">
    <location>
        <begin position="100"/>
        <end position="118"/>
    </location>
</feature>
<keyword evidence="11 14" id="KW-1015">Disulfide bond</keyword>
<evidence type="ECO:0000256" key="1">
    <source>
        <dbReference type="ARBA" id="ARBA00004141"/>
    </source>
</evidence>
<evidence type="ECO:0000256" key="7">
    <source>
        <dbReference type="ARBA" id="ARBA00022692"/>
    </source>
</evidence>
<dbReference type="Proteomes" id="UP000030703">
    <property type="component" value="Unassembled WGS sequence"/>
</dbReference>
<dbReference type="PANTHER" id="PTHR33048:SF143">
    <property type="entry name" value="EXTRACELLULAR MEMBRANE PROTEIN CFEM DOMAIN-CONTAINING PROTEIN-RELATED"/>
    <property type="match status" value="1"/>
</dbReference>
<feature type="transmembrane region" description="Helical" evidence="16">
    <location>
        <begin position="130"/>
        <end position="153"/>
    </location>
</feature>
<name>W9ZX82_FUSOX</name>
<gene>
    <name evidence="19" type="ORF">FOMG_17673</name>
</gene>
<keyword evidence="7 16" id="KW-0812">Transmembrane</keyword>
<comment type="similarity">
    <text evidence="4">Belongs to the RBT5 family.</text>
</comment>
<proteinExistence type="inferred from homology"/>
<accession>W9ZX82</accession>
<dbReference type="EMBL" id="JH659387">
    <property type="protein sequence ID" value="EXK25681.1"/>
    <property type="molecule type" value="Genomic_DNA"/>
</dbReference>
<feature type="domain" description="CFEM" evidence="18">
    <location>
        <begin position="1"/>
        <end position="113"/>
    </location>
</feature>
<dbReference type="PROSITE" id="PS52012">
    <property type="entry name" value="CFEM"/>
    <property type="match status" value="1"/>
</dbReference>
<evidence type="ECO:0000256" key="8">
    <source>
        <dbReference type="ARBA" id="ARBA00022729"/>
    </source>
</evidence>
<evidence type="ECO:0000256" key="12">
    <source>
        <dbReference type="ARBA" id="ARBA00023288"/>
    </source>
</evidence>
<feature type="compositionally biased region" description="Polar residues" evidence="15">
    <location>
        <begin position="378"/>
        <end position="395"/>
    </location>
</feature>
<sequence>MPTLRSVLLACLVTEGVLRRVPRVASLPNCASSCLATAIADSPCSATNQTCVCVNEALQAQVAICVTQNCTKKESLLTKNVTSTNCGAPIRDKSSQYKTLCTSFLIISSVFVVTRFAFKIWAKLDLGLDDWFILITILVGIPNSVVTVCGTIFHGLGRDIWTLTYTNITNFGKFFLVTAILYFLQVTLLKLALLFFYLRIFPATSVRRILWSTIIFNCLFGIIFLIVTIFQCKPISYFWTNWDGEHEGSCVNLNAIAWANSGISIALDFWMLAIPLSQLKALNLDWRKKIGAGMMFSLGTFVTVMSIMRLRSLIKFGSRSQNITWEYLDISKWSTIELNVGIICTCMPTLRLILVRIFPKVFGTTHQSYTNYAGRPGKSQSKSRLTETSVMSNGDGSEHRINSNRITCDKTYAVEYGDNDEIQLVSMGGYEEDARFAPSKRTLIHSEST</sequence>
<evidence type="ECO:0000259" key="18">
    <source>
        <dbReference type="PROSITE" id="PS52012"/>
    </source>
</evidence>
<keyword evidence="9 16" id="KW-1133">Transmembrane helix</keyword>
<feature type="region of interest" description="Disordered" evidence="15">
    <location>
        <begin position="373"/>
        <end position="401"/>
    </location>
</feature>
<feature type="disulfide bond" evidence="14">
    <location>
        <begin position="30"/>
        <end position="70"/>
    </location>
</feature>
<evidence type="ECO:0000256" key="3">
    <source>
        <dbReference type="ARBA" id="ARBA00004613"/>
    </source>
</evidence>